<dbReference type="CDD" id="cd17489">
    <property type="entry name" value="MFS_YfcJ_like"/>
    <property type="match status" value="1"/>
</dbReference>
<dbReference type="PANTHER" id="PTHR23531:SF1">
    <property type="entry name" value="QUINOLENE RESISTANCE PROTEIN NORA"/>
    <property type="match status" value="1"/>
</dbReference>
<proteinExistence type="predicted"/>
<dbReference type="EMBL" id="UHJL01000002">
    <property type="protein sequence ID" value="SUQ24090.1"/>
    <property type="molecule type" value="Genomic_DNA"/>
</dbReference>
<feature type="transmembrane region" description="Helical" evidence="4">
    <location>
        <begin position="170"/>
        <end position="187"/>
    </location>
</feature>
<dbReference type="GO" id="GO:0022857">
    <property type="term" value="F:transmembrane transporter activity"/>
    <property type="evidence" value="ECO:0007669"/>
    <property type="project" value="InterPro"/>
</dbReference>
<reference evidence="6 7" key="1">
    <citation type="submission" date="2017-08" db="EMBL/GenBank/DDBJ databases">
        <authorList>
            <person name="de Groot N.N."/>
        </authorList>
    </citation>
    <scope>NUCLEOTIDE SEQUENCE [LARGE SCALE GENOMIC DNA]</scope>
    <source>
        <strain evidence="6 7">HM2</strain>
    </source>
</reference>
<feature type="transmembrane region" description="Helical" evidence="4">
    <location>
        <begin position="142"/>
        <end position="164"/>
    </location>
</feature>
<dbReference type="Pfam" id="PF07690">
    <property type="entry name" value="MFS_1"/>
    <property type="match status" value="1"/>
</dbReference>
<dbReference type="InterPro" id="IPR020846">
    <property type="entry name" value="MFS_dom"/>
</dbReference>
<feature type="transmembrane region" description="Helical" evidence="4">
    <location>
        <begin position="234"/>
        <end position="259"/>
    </location>
</feature>
<evidence type="ECO:0000313" key="7">
    <source>
        <dbReference type="Proteomes" id="UP000255423"/>
    </source>
</evidence>
<dbReference type="PROSITE" id="PS50850">
    <property type="entry name" value="MFS"/>
    <property type="match status" value="1"/>
</dbReference>
<sequence length="396" mass="43273">MLTKSNTPDNTLWTRTFITVAAANFLLFFSFYQLLPILPLYIIDKFQTDNATAGFIISLYTIGALACRPFAGFLVDTFSRKPLYFWTFFAFTLCFLGYKTVGLLPILAVVRFAHGLFFGISSTASNTVAIDALPASRRGEGIGYFGISVNLAFATGPMTGMFLYEAFGDGIVFAISTILCVIGLVLVQTLKVKPREKKVCAPLSLDRFFLTRAVPQFANFIFVGFAYGPVTNYIAIYAGELGIGGTGWFYALIATGLILNRIMTGRLIDRGYLIHLVGSGMTLIVIAYFILAFSHGPITFFLSAFLIGTSLGLIFPGYQTMCVNLARHDQRGTANSTYLSGWDIGIGTGILVGGAMANHFGMHQQVFFVCGIALAIADVMFLAYTSRHYLKNKLEG</sequence>
<evidence type="ECO:0000259" key="5">
    <source>
        <dbReference type="PROSITE" id="PS50850"/>
    </source>
</evidence>
<feature type="transmembrane region" description="Helical" evidence="4">
    <location>
        <begin position="52"/>
        <end position="71"/>
    </location>
</feature>
<accession>A0A380S5I8</accession>
<feature type="transmembrane region" description="Helical" evidence="4">
    <location>
        <begin position="83"/>
        <end position="106"/>
    </location>
</feature>
<dbReference type="InterPro" id="IPR052714">
    <property type="entry name" value="MFS_Exporter"/>
</dbReference>
<dbReference type="SUPFAM" id="SSF103473">
    <property type="entry name" value="MFS general substrate transporter"/>
    <property type="match status" value="1"/>
</dbReference>
<feature type="transmembrane region" description="Helical" evidence="4">
    <location>
        <begin position="366"/>
        <end position="384"/>
    </location>
</feature>
<evidence type="ECO:0000256" key="4">
    <source>
        <dbReference type="SAM" id="Phobius"/>
    </source>
</evidence>
<dbReference type="InterPro" id="IPR011701">
    <property type="entry name" value="MFS"/>
</dbReference>
<organism evidence="6 7">
    <name type="scientific">Fibrobacter succinogenes</name>
    <name type="common">Bacteroides succinogenes</name>
    <dbReference type="NCBI Taxonomy" id="833"/>
    <lineage>
        <taxon>Bacteria</taxon>
        <taxon>Pseudomonadati</taxon>
        <taxon>Fibrobacterota</taxon>
        <taxon>Fibrobacteria</taxon>
        <taxon>Fibrobacterales</taxon>
        <taxon>Fibrobacteraceae</taxon>
        <taxon>Fibrobacter</taxon>
    </lineage>
</organism>
<dbReference type="PANTHER" id="PTHR23531">
    <property type="entry name" value="QUINOLENE RESISTANCE PROTEIN NORA"/>
    <property type="match status" value="1"/>
</dbReference>
<feature type="transmembrane region" description="Helical" evidence="4">
    <location>
        <begin position="12"/>
        <end position="32"/>
    </location>
</feature>
<gene>
    <name evidence="6" type="ORF">SAMN05661053_1482</name>
</gene>
<evidence type="ECO:0000256" key="3">
    <source>
        <dbReference type="ARBA" id="ARBA00023136"/>
    </source>
</evidence>
<evidence type="ECO:0000256" key="2">
    <source>
        <dbReference type="ARBA" id="ARBA00022989"/>
    </source>
</evidence>
<dbReference type="InterPro" id="IPR036259">
    <property type="entry name" value="MFS_trans_sf"/>
</dbReference>
<evidence type="ECO:0000313" key="6">
    <source>
        <dbReference type="EMBL" id="SUQ24090.1"/>
    </source>
</evidence>
<protein>
    <submittedName>
        <fullName evidence="6">Predicted arabinose efflux permease, MFS family</fullName>
    </submittedName>
</protein>
<evidence type="ECO:0000256" key="1">
    <source>
        <dbReference type="ARBA" id="ARBA00022692"/>
    </source>
</evidence>
<keyword evidence="1 4" id="KW-0812">Transmembrane</keyword>
<dbReference type="AlphaFoldDB" id="A0A380S5I8"/>
<feature type="transmembrane region" description="Helical" evidence="4">
    <location>
        <begin position="271"/>
        <end position="292"/>
    </location>
</feature>
<feature type="transmembrane region" description="Helical" evidence="4">
    <location>
        <begin position="208"/>
        <end position="228"/>
    </location>
</feature>
<dbReference type="Proteomes" id="UP000255423">
    <property type="component" value="Unassembled WGS sequence"/>
</dbReference>
<dbReference type="Gene3D" id="1.20.1250.20">
    <property type="entry name" value="MFS general substrate transporter like domains"/>
    <property type="match status" value="1"/>
</dbReference>
<name>A0A380S5I8_FIBSU</name>
<feature type="transmembrane region" description="Helical" evidence="4">
    <location>
        <begin position="339"/>
        <end position="360"/>
    </location>
</feature>
<keyword evidence="3 4" id="KW-0472">Membrane</keyword>
<dbReference type="RefSeq" id="WP_109572675.1">
    <property type="nucleotide sequence ID" value="NZ_UHJL01000002.1"/>
</dbReference>
<feature type="transmembrane region" description="Helical" evidence="4">
    <location>
        <begin position="112"/>
        <end position="130"/>
    </location>
</feature>
<feature type="domain" description="Major facilitator superfamily (MFS) profile" evidence="5">
    <location>
        <begin position="16"/>
        <end position="389"/>
    </location>
</feature>
<keyword evidence="2 4" id="KW-1133">Transmembrane helix</keyword>
<feature type="transmembrane region" description="Helical" evidence="4">
    <location>
        <begin position="298"/>
        <end position="318"/>
    </location>
</feature>